<keyword evidence="3" id="KW-1185">Reference proteome</keyword>
<protein>
    <submittedName>
        <fullName evidence="2">Uncharacterized protein</fullName>
    </submittedName>
</protein>
<evidence type="ECO:0000313" key="3">
    <source>
        <dbReference type="Proteomes" id="UP001151529"/>
    </source>
</evidence>
<dbReference type="EMBL" id="JAPFFL010000012">
    <property type="protein sequence ID" value="KAJ6690450.1"/>
    <property type="molecule type" value="Genomic_DNA"/>
</dbReference>
<accession>A0A9Q0SV43</accession>
<proteinExistence type="predicted"/>
<dbReference type="AlphaFoldDB" id="A0A9Q0SV43"/>
<sequence length="103" mass="11535">MLFFSFLELPDACILQRNHRLLANFGSNSPTVDCLPVSGLCSNHAWPTLDQDLYGSSFGITTLVMTSKTFKIPDHVTQKRNKKNSPRTLSSHRSQPRDVATND</sequence>
<gene>
    <name evidence="2" type="ORF">OIU85_006690</name>
</gene>
<reference evidence="2" key="1">
    <citation type="submission" date="2022-11" db="EMBL/GenBank/DDBJ databases">
        <authorList>
            <person name="Hyden B.L."/>
            <person name="Feng K."/>
            <person name="Yates T."/>
            <person name="Jawdy S."/>
            <person name="Smart L.B."/>
            <person name="Muchero W."/>
        </authorList>
    </citation>
    <scope>NUCLEOTIDE SEQUENCE</scope>
    <source>
        <tissue evidence="2">Shoot tip</tissue>
    </source>
</reference>
<evidence type="ECO:0000313" key="2">
    <source>
        <dbReference type="EMBL" id="KAJ6690450.1"/>
    </source>
</evidence>
<reference evidence="2" key="2">
    <citation type="journal article" date="2023" name="Int. J. Mol. Sci.">
        <title>De Novo Assembly and Annotation of 11 Diverse Shrub Willow (Salix) Genomes Reveals Novel Gene Organization in Sex-Linked Regions.</title>
        <authorList>
            <person name="Hyden B."/>
            <person name="Feng K."/>
            <person name="Yates T.B."/>
            <person name="Jawdy S."/>
            <person name="Cereghino C."/>
            <person name="Smart L.B."/>
            <person name="Muchero W."/>
        </authorList>
    </citation>
    <scope>NUCLEOTIDE SEQUENCE [LARGE SCALE GENOMIC DNA]</scope>
    <source>
        <tissue evidence="2">Shoot tip</tissue>
    </source>
</reference>
<dbReference type="Proteomes" id="UP001151529">
    <property type="component" value="Chromosome 8"/>
</dbReference>
<comment type="caution">
    <text evidence="2">The sequence shown here is derived from an EMBL/GenBank/DDBJ whole genome shotgun (WGS) entry which is preliminary data.</text>
</comment>
<evidence type="ECO:0000256" key="1">
    <source>
        <dbReference type="SAM" id="MobiDB-lite"/>
    </source>
</evidence>
<name>A0A9Q0SV43_SALVM</name>
<organism evidence="2 3">
    <name type="scientific">Salix viminalis</name>
    <name type="common">Common osier</name>
    <name type="synonym">Basket willow</name>
    <dbReference type="NCBI Taxonomy" id="40686"/>
    <lineage>
        <taxon>Eukaryota</taxon>
        <taxon>Viridiplantae</taxon>
        <taxon>Streptophyta</taxon>
        <taxon>Embryophyta</taxon>
        <taxon>Tracheophyta</taxon>
        <taxon>Spermatophyta</taxon>
        <taxon>Magnoliopsida</taxon>
        <taxon>eudicotyledons</taxon>
        <taxon>Gunneridae</taxon>
        <taxon>Pentapetalae</taxon>
        <taxon>rosids</taxon>
        <taxon>fabids</taxon>
        <taxon>Malpighiales</taxon>
        <taxon>Salicaceae</taxon>
        <taxon>Saliceae</taxon>
        <taxon>Salix</taxon>
    </lineage>
</organism>
<feature type="region of interest" description="Disordered" evidence="1">
    <location>
        <begin position="74"/>
        <end position="103"/>
    </location>
</feature>